<dbReference type="RefSeq" id="WP_378112544.1">
    <property type="nucleotide sequence ID" value="NZ_JBHSNC010000043.1"/>
</dbReference>
<accession>A0ABW0R0G7</accession>
<name>A0ABW0R0G7_9BACL</name>
<gene>
    <name evidence="1" type="ORF">ACFPQ4_14270</name>
</gene>
<evidence type="ECO:0000313" key="2">
    <source>
        <dbReference type="Proteomes" id="UP001596108"/>
    </source>
</evidence>
<dbReference type="EMBL" id="JBHSNC010000043">
    <property type="protein sequence ID" value="MFC5530600.1"/>
    <property type="molecule type" value="Genomic_DNA"/>
</dbReference>
<dbReference type="Proteomes" id="UP001596108">
    <property type="component" value="Unassembled WGS sequence"/>
</dbReference>
<evidence type="ECO:0000313" key="1">
    <source>
        <dbReference type="EMBL" id="MFC5530600.1"/>
    </source>
</evidence>
<evidence type="ECO:0008006" key="3">
    <source>
        <dbReference type="Google" id="ProtNLM"/>
    </source>
</evidence>
<proteinExistence type="predicted"/>
<comment type="caution">
    <text evidence="1">The sequence shown here is derived from an EMBL/GenBank/DDBJ whole genome shotgun (WGS) entry which is preliminary data.</text>
</comment>
<organism evidence="1 2">
    <name type="scientific">Cohnella yongneupensis</name>
    <dbReference type="NCBI Taxonomy" id="425006"/>
    <lineage>
        <taxon>Bacteria</taxon>
        <taxon>Bacillati</taxon>
        <taxon>Bacillota</taxon>
        <taxon>Bacilli</taxon>
        <taxon>Bacillales</taxon>
        <taxon>Paenibacillaceae</taxon>
        <taxon>Cohnella</taxon>
    </lineage>
</organism>
<reference evidence="2" key="1">
    <citation type="journal article" date="2019" name="Int. J. Syst. Evol. Microbiol.">
        <title>The Global Catalogue of Microorganisms (GCM) 10K type strain sequencing project: providing services to taxonomists for standard genome sequencing and annotation.</title>
        <authorList>
            <consortium name="The Broad Institute Genomics Platform"/>
            <consortium name="The Broad Institute Genome Sequencing Center for Infectious Disease"/>
            <person name="Wu L."/>
            <person name="Ma J."/>
        </authorList>
    </citation>
    <scope>NUCLEOTIDE SEQUENCE [LARGE SCALE GENOMIC DNA]</scope>
    <source>
        <strain evidence="2">CGMCC 1.18578</strain>
    </source>
</reference>
<protein>
    <recommendedName>
        <fullName evidence="3">Secreted protein</fullName>
    </recommendedName>
</protein>
<sequence length="158" mass="16938">MKRRWMYRMTVGLIVPAFLIGGVVGVTPRDARAESVSVAVPEDVAPNSIFNPAHLYLDSGTCGIAAQSGSVILSASTSANTVVDSIGITVYVQKWNGSAWETYGSGSTLGGNNLAYYSNSVLKSVTPGYYYRTRSIHWVIENGVYEEGEKFSASVLVS</sequence>
<keyword evidence="2" id="KW-1185">Reference proteome</keyword>